<dbReference type="ExpressionAtlas" id="A0A2K3D968">
    <property type="expression patterns" value="baseline"/>
</dbReference>
<feature type="region of interest" description="Disordered" evidence="2">
    <location>
        <begin position="844"/>
        <end position="874"/>
    </location>
</feature>
<dbReference type="OrthoDB" id="552847at2759"/>
<reference evidence="3 4" key="1">
    <citation type="journal article" date="2007" name="Science">
        <title>The Chlamydomonas genome reveals the evolution of key animal and plant functions.</title>
        <authorList>
            <person name="Merchant S.S."/>
            <person name="Prochnik S.E."/>
            <person name="Vallon O."/>
            <person name="Harris E.H."/>
            <person name="Karpowicz S.J."/>
            <person name="Witman G.B."/>
            <person name="Terry A."/>
            <person name="Salamov A."/>
            <person name="Fritz-Laylin L.K."/>
            <person name="Marechal-Drouard L."/>
            <person name="Marshall W.F."/>
            <person name="Qu L.H."/>
            <person name="Nelson D.R."/>
            <person name="Sanderfoot A.A."/>
            <person name="Spalding M.H."/>
            <person name="Kapitonov V.V."/>
            <person name="Ren Q."/>
            <person name="Ferris P."/>
            <person name="Lindquist E."/>
            <person name="Shapiro H."/>
            <person name="Lucas S.M."/>
            <person name="Grimwood J."/>
            <person name="Schmutz J."/>
            <person name="Cardol P."/>
            <person name="Cerutti H."/>
            <person name="Chanfreau G."/>
            <person name="Chen C.L."/>
            <person name="Cognat V."/>
            <person name="Croft M.T."/>
            <person name="Dent R."/>
            <person name="Dutcher S."/>
            <person name="Fernandez E."/>
            <person name="Fukuzawa H."/>
            <person name="Gonzalez-Ballester D."/>
            <person name="Gonzalez-Halphen D."/>
            <person name="Hallmann A."/>
            <person name="Hanikenne M."/>
            <person name="Hippler M."/>
            <person name="Inwood W."/>
            <person name="Jabbari K."/>
            <person name="Kalanon M."/>
            <person name="Kuras R."/>
            <person name="Lefebvre P.A."/>
            <person name="Lemaire S.D."/>
            <person name="Lobanov A.V."/>
            <person name="Lohr M."/>
            <person name="Manuell A."/>
            <person name="Meier I."/>
            <person name="Mets L."/>
            <person name="Mittag M."/>
            <person name="Mittelmeier T."/>
            <person name="Moroney J.V."/>
            <person name="Moseley J."/>
            <person name="Napoli C."/>
            <person name="Nedelcu A.M."/>
            <person name="Niyogi K."/>
            <person name="Novoselov S.V."/>
            <person name="Paulsen I.T."/>
            <person name="Pazour G."/>
            <person name="Purton S."/>
            <person name="Ral J.P."/>
            <person name="Riano-Pachon D.M."/>
            <person name="Riekhof W."/>
            <person name="Rymarquis L."/>
            <person name="Schroda M."/>
            <person name="Stern D."/>
            <person name="Umen J."/>
            <person name="Willows R."/>
            <person name="Wilson N."/>
            <person name="Zimmer S.L."/>
            <person name="Allmer J."/>
            <person name="Balk J."/>
            <person name="Bisova K."/>
            <person name="Chen C.J."/>
            <person name="Elias M."/>
            <person name="Gendler K."/>
            <person name="Hauser C."/>
            <person name="Lamb M.R."/>
            <person name="Ledford H."/>
            <person name="Long J.C."/>
            <person name="Minagawa J."/>
            <person name="Page M.D."/>
            <person name="Pan J."/>
            <person name="Pootakham W."/>
            <person name="Roje S."/>
            <person name="Rose A."/>
            <person name="Stahlberg E."/>
            <person name="Terauchi A.M."/>
            <person name="Yang P."/>
            <person name="Ball S."/>
            <person name="Bowler C."/>
            <person name="Dieckmann C.L."/>
            <person name="Gladyshev V.N."/>
            <person name="Green P."/>
            <person name="Jorgensen R."/>
            <person name="Mayfield S."/>
            <person name="Mueller-Roeber B."/>
            <person name="Rajamani S."/>
            <person name="Sayre R.T."/>
            <person name="Brokstein P."/>
            <person name="Dubchak I."/>
            <person name="Goodstein D."/>
            <person name="Hornick L."/>
            <person name="Huang Y.W."/>
            <person name="Jhaveri J."/>
            <person name="Luo Y."/>
            <person name="Martinez D."/>
            <person name="Ngau W.C."/>
            <person name="Otillar B."/>
            <person name="Poliakov A."/>
            <person name="Porter A."/>
            <person name="Szajkowski L."/>
            <person name="Werner G."/>
            <person name="Zhou K."/>
            <person name="Grigoriev I.V."/>
            <person name="Rokhsar D.S."/>
            <person name="Grossman A.R."/>
        </authorList>
    </citation>
    <scope>NUCLEOTIDE SEQUENCE [LARGE SCALE GENOMIC DNA]</scope>
    <source>
        <strain evidence="4">CC-503</strain>
    </source>
</reference>
<dbReference type="GeneID" id="66054948"/>
<sequence length="1004" mass="101390">MLLLAILHAETGNRWKDIAKYFRKRSETDVKNIYYSSMRLVSSDNNLGRRLLSSYANAVRDCHGDPFQRRAALEAKKAEHGVDDEYCERILQSCANGKAGARPTGRATTPGPIGTEAAATETTAAALTASASGAAAATAAAMAAAAHGGDAVATITTASTAAATATANCTAIATAAGVRGVADTAAIVADGGMLVDGATSPLVEAGGIGRGGKRAAVASERPTRSRKAGGEAQSAPLPGRAAGRLRTGLADVSGSSESGQADEDSDGTGKRTSAGFAPLGPILAAAVADVGLAADSAAAGGRPVSRADGGGGATGGEPLLWPLAALEGRLRLHLAAAAAAGGGGGGRDAGAGYAPGAVAAGGGKAVLELQPGGGRLHDERGAAAAHIERSRLHARPLGPRASHDGGHPDRRGASAGVVIREGLGLGQDLGLRAGAPSAPALLEAAAAPAPGHAVASAGHLRHGAGGQPYVPLRTMSAAATSATLGARSGLLSGLPEAPSATAPMRGESIGHGSCRPFSAAAAAAAMTSSIPTAPTSTPASSSAAAAAAADAAALVPRELMAVALKQAAAAATAAVGGLAFDSPSHSVRSSAPGVEARSRLAAAASARSAPADEEQDLAAAYYHPLPLHKRQRHESPPPPRSRQPAPPLPPDLPQPLWRATPLQAAGNLALVRMHDHAHNGDASGVDRLQLLAQSKMLVLRPLGVMAAPKREVMVPVLLAPPSSVSGPFDDGDGFTNAGGDRGRQAAPQAHHTAMPAPAHLHGRAGPPHSHAADSLLPTSSVSSMASAGEAAAAAASRLQQDVHKALLRQQHQQQVQQLEAQQRLLEQQLLQTRVRQLLMLQMDEPPPSQQQQRQQQQQQSRPPQMPPRKRTPADDAAEWLAAHVERRGDAARGQDQHQSLAAALHLAAHSSPAGHWDLEQQVVLPVRRPPPQSQPLPRAASGMYGLELLSEVADEAANAAGSVRSVPALMWRAPAQDDPAGRPLTRLGTGRSYDVGGTGSGGGG</sequence>
<evidence type="ECO:0000256" key="2">
    <source>
        <dbReference type="SAM" id="MobiDB-lite"/>
    </source>
</evidence>
<gene>
    <name evidence="3" type="ORF">CHLRE_10g421450v5</name>
</gene>
<feature type="region of interest" description="Disordered" evidence="2">
    <location>
        <begin position="391"/>
        <end position="413"/>
    </location>
</feature>
<dbReference type="InterPro" id="IPR009057">
    <property type="entry name" value="Homeodomain-like_sf"/>
</dbReference>
<dbReference type="AlphaFoldDB" id="A0A2K3D968"/>
<organism evidence="3 4">
    <name type="scientific">Chlamydomonas reinhardtii</name>
    <name type="common">Chlamydomonas smithii</name>
    <dbReference type="NCBI Taxonomy" id="3055"/>
    <lineage>
        <taxon>Eukaryota</taxon>
        <taxon>Viridiplantae</taxon>
        <taxon>Chlorophyta</taxon>
        <taxon>core chlorophytes</taxon>
        <taxon>Chlorophyceae</taxon>
        <taxon>CS clade</taxon>
        <taxon>Chlamydomonadales</taxon>
        <taxon>Chlamydomonadaceae</taxon>
        <taxon>Chlamydomonas</taxon>
    </lineage>
</organism>
<dbReference type="Proteomes" id="UP000006906">
    <property type="component" value="Chromosome 10"/>
</dbReference>
<feature type="compositionally biased region" description="Pro residues" evidence="2">
    <location>
        <begin position="636"/>
        <end position="653"/>
    </location>
</feature>
<name>A0A2K3D968_CHLRE</name>
<dbReference type="Gramene" id="PNW77082">
    <property type="protein sequence ID" value="PNW77082"/>
    <property type="gene ID" value="CHLRE_10g421450v5"/>
</dbReference>
<dbReference type="Gene3D" id="1.10.10.60">
    <property type="entry name" value="Homeodomain-like"/>
    <property type="match status" value="1"/>
</dbReference>
<keyword evidence="1" id="KW-0175">Coiled coil</keyword>
<dbReference type="KEGG" id="cre:CHLRE_10g421450v5"/>
<dbReference type="EMBL" id="CM008971">
    <property type="protein sequence ID" value="PNW77082.1"/>
    <property type="molecule type" value="Genomic_DNA"/>
</dbReference>
<feature type="region of interest" description="Disordered" evidence="2">
    <location>
        <begin position="974"/>
        <end position="1004"/>
    </location>
</feature>
<feature type="compositionally biased region" description="Low complexity" evidence="2">
    <location>
        <begin position="849"/>
        <end position="862"/>
    </location>
</feature>
<dbReference type="InParanoid" id="A0A2K3D968"/>
<evidence type="ECO:0000313" key="4">
    <source>
        <dbReference type="Proteomes" id="UP000006906"/>
    </source>
</evidence>
<evidence type="ECO:0000313" key="3">
    <source>
        <dbReference type="EMBL" id="PNW77082.1"/>
    </source>
</evidence>
<dbReference type="SUPFAM" id="SSF46689">
    <property type="entry name" value="Homeodomain-like"/>
    <property type="match status" value="1"/>
</dbReference>
<feature type="region of interest" description="Disordered" evidence="2">
    <location>
        <begin position="206"/>
        <end position="273"/>
    </location>
</feature>
<evidence type="ECO:0000256" key="1">
    <source>
        <dbReference type="SAM" id="Coils"/>
    </source>
</evidence>
<feature type="region of interest" description="Disordered" evidence="2">
    <location>
        <begin position="629"/>
        <end position="657"/>
    </location>
</feature>
<dbReference type="GO" id="GO:0005634">
    <property type="term" value="C:nucleus"/>
    <property type="evidence" value="ECO:0000318"/>
    <property type="project" value="GO_Central"/>
</dbReference>
<dbReference type="RefSeq" id="XP_042919874.1">
    <property type="nucleotide sequence ID" value="XM_043066477.1"/>
</dbReference>
<dbReference type="GO" id="GO:0000981">
    <property type="term" value="F:DNA-binding transcription factor activity, RNA polymerase II-specific"/>
    <property type="evidence" value="ECO:0000318"/>
    <property type="project" value="GO_Central"/>
</dbReference>
<accession>A0A2K3D968</accession>
<feature type="region of interest" description="Disordered" evidence="2">
    <location>
        <begin position="721"/>
        <end position="775"/>
    </location>
</feature>
<proteinExistence type="predicted"/>
<protein>
    <recommendedName>
        <fullName evidence="5">SANT domain-containing protein</fullName>
    </recommendedName>
</protein>
<evidence type="ECO:0008006" key="5">
    <source>
        <dbReference type="Google" id="ProtNLM"/>
    </source>
</evidence>
<dbReference type="GO" id="GO:0000978">
    <property type="term" value="F:RNA polymerase II cis-regulatory region sequence-specific DNA binding"/>
    <property type="evidence" value="ECO:0000318"/>
    <property type="project" value="GO_Central"/>
</dbReference>
<keyword evidence="4" id="KW-1185">Reference proteome</keyword>
<feature type="compositionally biased region" description="Basic and acidic residues" evidence="2">
    <location>
        <begin position="401"/>
        <end position="412"/>
    </location>
</feature>
<dbReference type="GO" id="GO:0006355">
    <property type="term" value="P:regulation of DNA-templated transcription"/>
    <property type="evidence" value="ECO:0000318"/>
    <property type="project" value="GO_Central"/>
</dbReference>
<feature type="coiled-coil region" evidence="1">
    <location>
        <begin position="808"/>
        <end position="835"/>
    </location>
</feature>